<proteinExistence type="predicted"/>
<dbReference type="RefSeq" id="WP_324180542.1">
    <property type="nucleotide sequence ID" value="NZ_BAABAW010000006.1"/>
</dbReference>
<gene>
    <name evidence="1" type="ORF">U6A24_13630</name>
</gene>
<evidence type="ECO:0000313" key="2">
    <source>
        <dbReference type="Proteomes" id="UP001327027"/>
    </source>
</evidence>
<name>A0ABU5ZXD5_9FLAO</name>
<reference evidence="1 2" key="1">
    <citation type="journal article" date="2013" name="Int. J. Syst. Evol. Microbiol.">
        <title>Aquimarina gracilis sp. nov., isolated from the gut microflora of a mussel, Mytilus coruscus, and emended description of Aquimarina spongiae.</title>
        <authorList>
            <person name="Park S.C."/>
            <person name="Choe H.N."/>
            <person name="Baik K.S."/>
            <person name="Seong C.N."/>
        </authorList>
    </citation>
    <scope>NUCLEOTIDE SEQUENCE [LARGE SCALE GENOMIC DNA]</scope>
    <source>
        <strain evidence="1 2">PSC32</strain>
    </source>
</reference>
<organism evidence="1 2">
    <name type="scientific">Aquimarina gracilis</name>
    <dbReference type="NCBI Taxonomy" id="874422"/>
    <lineage>
        <taxon>Bacteria</taxon>
        <taxon>Pseudomonadati</taxon>
        <taxon>Bacteroidota</taxon>
        <taxon>Flavobacteriia</taxon>
        <taxon>Flavobacteriales</taxon>
        <taxon>Flavobacteriaceae</taxon>
        <taxon>Aquimarina</taxon>
    </lineage>
</organism>
<comment type="caution">
    <text evidence="1">The sequence shown here is derived from an EMBL/GenBank/DDBJ whole genome shotgun (WGS) entry which is preliminary data.</text>
</comment>
<sequence length="174" mass="20664">MESRNRIYEIDYNKMVVDLLPIVGRKVAHVQWLRLLVYPLYELLFTFKKFRKQAAYKVFHNGQVVYLQKVLNDSYDKDLRRIKIIGGSFTNYTFVYEEQREEYLFVDSNTPNEGGVFIYDGSAFETRDVSFVVLVPKNIAPENEVALNSFILRMKALIDYYRIASKTYKIQWIE</sequence>
<evidence type="ECO:0000313" key="1">
    <source>
        <dbReference type="EMBL" id="MEB3346513.1"/>
    </source>
</evidence>
<dbReference type="Proteomes" id="UP001327027">
    <property type="component" value="Unassembled WGS sequence"/>
</dbReference>
<protein>
    <submittedName>
        <fullName evidence="1">Uncharacterized protein</fullName>
    </submittedName>
</protein>
<keyword evidence="2" id="KW-1185">Reference proteome</keyword>
<dbReference type="EMBL" id="JAYKLX010000006">
    <property type="protein sequence ID" value="MEB3346513.1"/>
    <property type="molecule type" value="Genomic_DNA"/>
</dbReference>
<accession>A0ABU5ZXD5</accession>